<protein>
    <recommendedName>
        <fullName evidence="1">Cytidyltransferase-like domain-containing protein</fullName>
    </recommendedName>
</protein>
<organism evidence="2 3">
    <name type="scientific">Emiliania huxleyi (strain CCMP1516)</name>
    <dbReference type="NCBI Taxonomy" id="280463"/>
    <lineage>
        <taxon>Eukaryota</taxon>
        <taxon>Haptista</taxon>
        <taxon>Haptophyta</taxon>
        <taxon>Prymnesiophyceae</taxon>
        <taxon>Isochrysidales</taxon>
        <taxon>Noelaerhabdaceae</taxon>
        <taxon>Emiliania</taxon>
    </lineage>
</organism>
<dbReference type="PANTHER" id="PTHR31285">
    <property type="entry name" value="NICOTINAMIDE MONONUCLEOTIDE ADENYLYLTRANSFERASE"/>
    <property type="match status" value="1"/>
</dbReference>
<reference evidence="2" key="2">
    <citation type="submission" date="2024-10" db="UniProtKB">
        <authorList>
            <consortium name="EnsemblProtists"/>
        </authorList>
    </citation>
    <scope>IDENTIFICATION</scope>
</reference>
<dbReference type="Pfam" id="PF01467">
    <property type="entry name" value="CTP_transf_like"/>
    <property type="match status" value="1"/>
</dbReference>
<evidence type="ECO:0000259" key="1">
    <source>
        <dbReference type="Pfam" id="PF01467"/>
    </source>
</evidence>
<dbReference type="GO" id="GO:0005634">
    <property type="term" value="C:nucleus"/>
    <property type="evidence" value="ECO:0007669"/>
    <property type="project" value="TreeGrafter"/>
</dbReference>
<evidence type="ECO:0000313" key="3">
    <source>
        <dbReference type="Proteomes" id="UP000013827"/>
    </source>
</evidence>
<accession>A0A0D3IIE0</accession>
<proteinExistence type="predicted"/>
<sequence>MQRLLARRLSVLAMAGTGSSASALPQLERFERALSSVDIAVEPRVQLVPPAVGGGEWPLPLDESVAVLDSSFNPPTCAHVHLLRSAAARFGVRRRMLLLAKQNADKPVVGASLPHRLQMMELLAREEVEGSTVCGVTAHPLFVDKARALRALCGPGATIFLLVGYDTWERVVDPKYYPEGRRDDALRSLFGTVEAAAAVRSGLPAEVTHGRLHFMPNDEALAAVSSSAARGALAGDDPAAAAEVLPDCIRAYAKEHGLYE</sequence>
<dbReference type="Proteomes" id="UP000013827">
    <property type="component" value="Unassembled WGS sequence"/>
</dbReference>
<reference evidence="3" key="1">
    <citation type="journal article" date="2013" name="Nature">
        <title>Pan genome of the phytoplankton Emiliania underpins its global distribution.</title>
        <authorList>
            <person name="Read B.A."/>
            <person name="Kegel J."/>
            <person name="Klute M.J."/>
            <person name="Kuo A."/>
            <person name="Lefebvre S.C."/>
            <person name="Maumus F."/>
            <person name="Mayer C."/>
            <person name="Miller J."/>
            <person name="Monier A."/>
            <person name="Salamov A."/>
            <person name="Young J."/>
            <person name="Aguilar M."/>
            <person name="Claverie J.M."/>
            <person name="Frickenhaus S."/>
            <person name="Gonzalez K."/>
            <person name="Herman E.K."/>
            <person name="Lin Y.C."/>
            <person name="Napier J."/>
            <person name="Ogata H."/>
            <person name="Sarno A.F."/>
            <person name="Shmutz J."/>
            <person name="Schroeder D."/>
            <person name="de Vargas C."/>
            <person name="Verret F."/>
            <person name="von Dassow P."/>
            <person name="Valentin K."/>
            <person name="Van de Peer Y."/>
            <person name="Wheeler G."/>
            <person name="Dacks J.B."/>
            <person name="Delwiche C.F."/>
            <person name="Dyhrman S.T."/>
            <person name="Glockner G."/>
            <person name="John U."/>
            <person name="Richards T."/>
            <person name="Worden A.Z."/>
            <person name="Zhang X."/>
            <person name="Grigoriev I.V."/>
            <person name="Allen A.E."/>
            <person name="Bidle K."/>
            <person name="Borodovsky M."/>
            <person name="Bowler C."/>
            <person name="Brownlee C."/>
            <person name="Cock J.M."/>
            <person name="Elias M."/>
            <person name="Gladyshev V.N."/>
            <person name="Groth M."/>
            <person name="Guda C."/>
            <person name="Hadaegh A."/>
            <person name="Iglesias-Rodriguez M.D."/>
            <person name="Jenkins J."/>
            <person name="Jones B.M."/>
            <person name="Lawson T."/>
            <person name="Leese F."/>
            <person name="Lindquist E."/>
            <person name="Lobanov A."/>
            <person name="Lomsadze A."/>
            <person name="Malik S.B."/>
            <person name="Marsh M.E."/>
            <person name="Mackinder L."/>
            <person name="Mock T."/>
            <person name="Mueller-Roeber B."/>
            <person name="Pagarete A."/>
            <person name="Parker M."/>
            <person name="Probert I."/>
            <person name="Quesneville H."/>
            <person name="Raines C."/>
            <person name="Rensing S.A."/>
            <person name="Riano-Pachon D.M."/>
            <person name="Richier S."/>
            <person name="Rokitta S."/>
            <person name="Shiraiwa Y."/>
            <person name="Soanes D.M."/>
            <person name="van der Giezen M."/>
            <person name="Wahlund T.M."/>
            <person name="Williams B."/>
            <person name="Wilson W."/>
            <person name="Wolfe G."/>
            <person name="Wurch L.L."/>
        </authorList>
    </citation>
    <scope>NUCLEOTIDE SEQUENCE</scope>
</reference>
<dbReference type="Gene3D" id="3.40.50.620">
    <property type="entry name" value="HUPs"/>
    <property type="match status" value="1"/>
</dbReference>
<dbReference type="KEGG" id="ehx:EMIHUDRAFT_120434"/>
<feature type="domain" description="Cytidyltransferase-like" evidence="1">
    <location>
        <begin position="69"/>
        <end position="230"/>
    </location>
</feature>
<dbReference type="GO" id="GO:0016887">
    <property type="term" value="F:ATP hydrolysis activity"/>
    <property type="evidence" value="ECO:0007669"/>
    <property type="project" value="TreeGrafter"/>
</dbReference>
<dbReference type="RefSeq" id="XP_005763454.1">
    <property type="nucleotide sequence ID" value="XM_005763397.1"/>
</dbReference>
<dbReference type="SUPFAM" id="SSF52374">
    <property type="entry name" value="Nucleotidylyl transferase"/>
    <property type="match status" value="1"/>
</dbReference>
<dbReference type="InterPro" id="IPR004821">
    <property type="entry name" value="Cyt_trans-like"/>
</dbReference>
<dbReference type="PaxDb" id="2903-EOD11025"/>
<dbReference type="InterPro" id="IPR014729">
    <property type="entry name" value="Rossmann-like_a/b/a_fold"/>
</dbReference>
<dbReference type="EnsemblProtists" id="EOD11025">
    <property type="protein sequence ID" value="EOD11025"/>
    <property type="gene ID" value="EMIHUDRAFT_120434"/>
</dbReference>
<evidence type="ECO:0000313" key="2">
    <source>
        <dbReference type="EnsemblProtists" id="EOD11025"/>
    </source>
</evidence>
<dbReference type="GeneID" id="17257175"/>
<dbReference type="GO" id="GO:0005737">
    <property type="term" value="C:cytoplasm"/>
    <property type="evidence" value="ECO:0007669"/>
    <property type="project" value="TreeGrafter"/>
</dbReference>
<dbReference type="GO" id="GO:0000309">
    <property type="term" value="F:nicotinamide-nucleotide adenylyltransferase activity"/>
    <property type="evidence" value="ECO:0007669"/>
    <property type="project" value="TreeGrafter"/>
</dbReference>
<keyword evidence="3" id="KW-1185">Reference proteome</keyword>
<dbReference type="HOGENOM" id="CLU_032651_1_0_1"/>
<dbReference type="AlphaFoldDB" id="A0A0D3IIE0"/>
<dbReference type="PANTHER" id="PTHR31285:SF0">
    <property type="entry name" value="NICOTINAMIDE MONONUCLEOTIDE ADENYLYLTRANSFERASE"/>
    <property type="match status" value="1"/>
</dbReference>
<dbReference type="eggNOG" id="ENOG502RXY8">
    <property type="taxonomic scope" value="Eukaryota"/>
</dbReference>
<name>A0A0D3IIE0_EMIH1</name>